<dbReference type="Proteomes" id="UP001176883">
    <property type="component" value="Unassembled WGS sequence"/>
</dbReference>
<sequence>MKNPIKQYGNHIIVKQMMLNGVPKEEMAGKKAFTDMSNDIFKNAYTHWLKLKREFQKIKVPENLMLLLKTNKKEDQIKLLDGCFLPMEILTSFMFTAYHDFGFTLSQYISGVSKKKFKAVGKIMDCGEHWHCFLTTFNGLKGQKQLYYLSSAFGIDRAELVKQIKSNKFLFKLDNLPQVII</sequence>
<accession>A0ABT8W5M9</accession>
<keyword evidence="2" id="KW-1185">Reference proteome</keyword>
<dbReference type="EMBL" id="JAUOEK010000024">
    <property type="protein sequence ID" value="MDO5968382.1"/>
    <property type="molecule type" value="Genomic_DNA"/>
</dbReference>
<evidence type="ECO:0000313" key="2">
    <source>
        <dbReference type="Proteomes" id="UP001176883"/>
    </source>
</evidence>
<evidence type="ECO:0000313" key="1">
    <source>
        <dbReference type="EMBL" id="MDO5968382.1"/>
    </source>
</evidence>
<gene>
    <name evidence="1" type="ORF">Q4Q35_01045</name>
</gene>
<dbReference type="RefSeq" id="WP_303276063.1">
    <property type="nucleotide sequence ID" value="NZ_JAUOEK010000024.1"/>
</dbReference>
<proteinExistence type="predicted"/>
<name>A0ABT8W5M9_9FLAO</name>
<reference evidence="1" key="1">
    <citation type="submission" date="2023-07" db="EMBL/GenBank/DDBJ databases">
        <title>Two novel species in the genus Flavivirga.</title>
        <authorList>
            <person name="Kwon K."/>
        </authorList>
    </citation>
    <scope>NUCLEOTIDE SEQUENCE</scope>
    <source>
        <strain evidence="1">KCTC 52353</strain>
    </source>
</reference>
<organism evidence="1 2">
    <name type="scientific">Flavivirga aquimarina</name>
    <dbReference type="NCBI Taxonomy" id="2027862"/>
    <lineage>
        <taxon>Bacteria</taxon>
        <taxon>Pseudomonadati</taxon>
        <taxon>Bacteroidota</taxon>
        <taxon>Flavobacteriia</taxon>
        <taxon>Flavobacteriales</taxon>
        <taxon>Flavobacteriaceae</taxon>
        <taxon>Flavivirga</taxon>
    </lineage>
</organism>
<comment type="caution">
    <text evidence="1">The sequence shown here is derived from an EMBL/GenBank/DDBJ whole genome shotgun (WGS) entry which is preliminary data.</text>
</comment>
<protein>
    <submittedName>
        <fullName evidence="1">Uncharacterized protein</fullName>
    </submittedName>
</protein>